<keyword evidence="3" id="KW-1185">Reference proteome</keyword>
<dbReference type="Proteomes" id="UP000332933">
    <property type="component" value="Unassembled WGS sequence"/>
</dbReference>
<protein>
    <submittedName>
        <fullName evidence="2">Aste57867_815 protein</fullName>
    </submittedName>
</protein>
<evidence type="ECO:0000313" key="2">
    <source>
        <dbReference type="EMBL" id="VFT78039.1"/>
    </source>
</evidence>
<reference evidence="2 3" key="1">
    <citation type="submission" date="2019-03" db="EMBL/GenBank/DDBJ databases">
        <authorList>
            <person name="Gaulin E."/>
            <person name="Dumas B."/>
        </authorList>
    </citation>
    <scope>NUCLEOTIDE SEQUENCE [LARGE SCALE GENOMIC DNA]</scope>
    <source>
        <strain evidence="2">CBS 568.67</strain>
    </source>
</reference>
<organism evidence="2 3">
    <name type="scientific">Aphanomyces stellatus</name>
    <dbReference type="NCBI Taxonomy" id="120398"/>
    <lineage>
        <taxon>Eukaryota</taxon>
        <taxon>Sar</taxon>
        <taxon>Stramenopiles</taxon>
        <taxon>Oomycota</taxon>
        <taxon>Saprolegniomycetes</taxon>
        <taxon>Saprolegniales</taxon>
        <taxon>Verrucalvaceae</taxon>
        <taxon>Aphanomyces</taxon>
    </lineage>
</organism>
<proteinExistence type="predicted"/>
<name>A0A485K4K6_9STRA</name>
<dbReference type="AlphaFoldDB" id="A0A485K4K6"/>
<dbReference type="EMBL" id="CAADRA010000051">
    <property type="protein sequence ID" value="VFT78039.1"/>
    <property type="molecule type" value="Genomic_DNA"/>
</dbReference>
<accession>A0A485K4K6</accession>
<dbReference type="EMBL" id="VJMH01000051">
    <property type="protein sequence ID" value="KAF0719743.1"/>
    <property type="molecule type" value="Genomic_DNA"/>
</dbReference>
<evidence type="ECO:0000313" key="3">
    <source>
        <dbReference type="Proteomes" id="UP000332933"/>
    </source>
</evidence>
<gene>
    <name evidence="2" type="primary">Aste57867_815</name>
    <name evidence="1" type="ORF">As57867_000814</name>
    <name evidence="2" type="ORF">ASTE57867_815</name>
</gene>
<reference evidence="1" key="2">
    <citation type="submission" date="2019-06" db="EMBL/GenBank/DDBJ databases">
        <title>Genomics analysis of Aphanomyces spp. identifies a new class of oomycete effector associated with host adaptation.</title>
        <authorList>
            <person name="Gaulin E."/>
        </authorList>
    </citation>
    <scope>NUCLEOTIDE SEQUENCE</scope>
    <source>
        <strain evidence="1">CBS 578.67</strain>
    </source>
</reference>
<evidence type="ECO:0000313" key="1">
    <source>
        <dbReference type="EMBL" id="KAF0719743.1"/>
    </source>
</evidence>
<sequence length="397" mass="44676">MPTLAERTQQVREYDKAMKRKYRAKDKAERMDLLAQIHEMEKILAPLRSRASAESTRGLAWKDIALGLRGDRVFSVAQNKALKDQVKAYTAMAQAMKTWVMANSIPASLDGCVPTWRHVTLAADPATRQLGKTWIVNQLAHNADRVFHHYGFSSPLGLDTADDSIQDLSVDATSRLFVVRHQSIMPLPMPLVLHVYRQHMCDMAARDLVADLSVMAPMTTTVCEETDTTLLHRVTLHHNPSHRNGRPRELVEDVTFLVGHVDQGHRVVLVGHDIVDDEAQSPKCKNNDQGNTTRSIRRARQFWLDVRRVSPTSTQVRHLMVIHAPITCDDEEAVSLDDEAAVWRIPNSVSADEMMEAKLRQEILKAGPRLGQVAFALSARRIGYYVHNPSTWAPPSL</sequence>